<organism evidence="3 4">
    <name type="scientific">Merluccius polli</name>
    <name type="common">Benguela hake</name>
    <name type="synonym">Merluccius cadenati</name>
    <dbReference type="NCBI Taxonomy" id="89951"/>
    <lineage>
        <taxon>Eukaryota</taxon>
        <taxon>Metazoa</taxon>
        <taxon>Chordata</taxon>
        <taxon>Craniata</taxon>
        <taxon>Vertebrata</taxon>
        <taxon>Euteleostomi</taxon>
        <taxon>Actinopterygii</taxon>
        <taxon>Neopterygii</taxon>
        <taxon>Teleostei</taxon>
        <taxon>Neoteleostei</taxon>
        <taxon>Acanthomorphata</taxon>
        <taxon>Zeiogadaria</taxon>
        <taxon>Gadariae</taxon>
        <taxon>Gadiformes</taxon>
        <taxon>Gadoidei</taxon>
        <taxon>Merlucciidae</taxon>
        <taxon>Merluccius</taxon>
    </lineage>
</organism>
<feature type="domain" description="HAT C-terminal dimerisation" evidence="1">
    <location>
        <begin position="896"/>
        <end position="969"/>
    </location>
</feature>
<dbReference type="Proteomes" id="UP001174136">
    <property type="component" value="Unassembled WGS sequence"/>
</dbReference>
<dbReference type="GO" id="GO:0046983">
    <property type="term" value="F:protein dimerization activity"/>
    <property type="evidence" value="ECO:0007669"/>
    <property type="project" value="InterPro"/>
</dbReference>
<dbReference type="Pfam" id="PF05699">
    <property type="entry name" value="Dimer_Tnp_hAT"/>
    <property type="match status" value="1"/>
</dbReference>
<comment type="caution">
    <text evidence="3">The sequence shown here is derived from an EMBL/GenBank/DDBJ whole genome shotgun (WGS) entry which is preliminary data.</text>
</comment>
<dbReference type="AlphaFoldDB" id="A0AA47MGJ9"/>
<dbReference type="SUPFAM" id="SSF53098">
    <property type="entry name" value="Ribonuclease H-like"/>
    <property type="match status" value="1"/>
</dbReference>
<evidence type="ECO:0000259" key="1">
    <source>
        <dbReference type="Pfam" id="PF05699"/>
    </source>
</evidence>
<evidence type="ECO:0000313" key="4">
    <source>
        <dbReference type="Proteomes" id="UP001174136"/>
    </source>
</evidence>
<dbReference type="Pfam" id="PF14291">
    <property type="entry name" value="DUF4371"/>
    <property type="match status" value="1"/>
</dbReference>
<evidence type="ECO:0000259" key="2">
    <source>
        <dbReference type="Pfam" id="PF14291"/>
    </source>
</evidence>
<evidence type="ECO:0000313" key="3">
    <source>
        <dbReference type="EMBL" id="KAK0139913.1"/>
    </source>
</evidence>
<dbReference type="InterPro" id="IPR012337">
    <property type="entry name" value="RNaseH-like_sf"/>
</dbReference>
<dbReference type="EMBL" id="JAOPHQ010004282">
    <property type="protein sequence ID" value="KAK0139913.1"/>
    <property type="molecule type" value="Genomic_DNA"/>
</dbReference>
<dbReference type="InterPro" id="IPR008906">
    <property type="entry name" value="HATC_C_dom"/>
</dbReference>
<reference evidence="3" key="1">
    <citation type="journal article" date="2023" name="Front. Mar. Sci.">
        <title>A new Merluccius polli reference genome to investigate the effects of global change in West African waters.</title>
        <authorList>
            <person name="Mateo J.L."/>
            <person name="Blanco-Fernandez C."/>
            <person name="Garcia-Vazquez E."/>
            <person name="Machado-Schiaffino G."/>
        </authorList>
    </citation>
    <scope>NUCLEOTIDE SEQUENCE</scope>
    <source>
        <strain evidence="3">C29</strain>
        <tissue evidence="3">Fin</tissue>
    </source>
</reference>
<protein>
    <submittedName>
        <fullName evidence="3">Zinc finger MYM-type protein 1</fullName>
    </submittedName>
</protein>
<dbReference type="InterPro" id="IPR025398">
    <property type="entry name" value="DUF4371"/>
</dbReference>
<accession>A0AA47MGJ9</accession>
<feature type="domain" description="DUF4371" evidence="2">
    <location>
        <begin position="504"/>
        <end position="677"/>
    </location>
</feature>
<proteinExistence type="predicted"/>
<dbReference type="PANTHER" id="PTHR45749">
    <property type="match status" value="1"/>
</dbReference>
<sequence>MFVSNARSLIHKMDELELLIKGNRHIQDCCVSIITETWLHPLIPDAAVQLAGRTAHRWDRKKKDSDQANLKSVLPKFYQHVKCPTRGSNTLDHVYTNIKQAYRAIPLPHLGQSDHLSLFLTPAYIPLRRSSTPLTKTITTWPEDALLQLQDCFADTEWSIFEHQDLAANTEVVLSYIKFCMGNVTVDKHIRIFPNQKPWMTSQVRMLLQDRNIAFGSDNTELYSAARANLKRGITKAKQDYKTKIEDHLSNHNPRQMWQGIQEITNFRGQNNTAVDSSDQLPEKLQRVVKTAQKIVGCPLPSLKDIYTSPCLSRAQTIIRDNSHPTHHLFDLLPSGRRYRAVRSLSTLRMSNWNSDVNHSQSHDNQMSLLKYFSKKRKMPDVNEEDRQAIVWREDRFNFKRKTYTDAGWADQAGKGFVRHFTECNYSRYDWLTASTVQNKLFCWPCLLFNISEGTWNSTGFSSLNSFTKAALKHQASERHLTSVVHLKTFGWTSLHNERVRKNREILKRLIDCVIFLGQQELPFRGHDEGKESLNRGNYLELLSLLSDYDADLRNHLATATVFTGTSGKIQNDIINAVADVLNDAIKKEIDQTKFVAVMVDETTDFSNTAQLSYVLRYVTDMGVKERFLKYEDVTEKKQAHDLAALVLEMLASYDCKTKLVAQCYDGAAVMASGLNGVQARVKEEIPQALFVHCYAHTLNLGGLSAFFTRSPKRTKLLDEFCERRLPRVSQVRWNFHSRLVGTVHDKRAELVEVFQHILDHAEDFDHETFSLARIADFCQSVEGERDQFNAIYERTAEVVGQPSAARGRPDPRTHFRELHTALIDSIGTQIKNRFADHERLLFVALLDAHLFAKFKQIFPEEELRSLEESYGAQFDMGRLRAELKVMYSMSNFQGKSPSDLLTFLRSTGLSVSMPQLYALTCLIVTIPVSTASVERSFSALKRIKTYSRNATGQTRLSALASIAIEKELLIKLKQDARLHEEVIERFLRKDRRMDFLYK</sequence>
<keyword evidence="4" id="KW-1185">Reference proteome</keyword>
<gene>
    <name evidence="3" type="primary">ZMYM1_87</name>
    <name evidence="3" type="ORF">N1851_023189</name>
</gene>
<name>A0AA47MGJ9_MERPO</name>
<dbReference type="PANTHER" id="PTHR45749:SF28">
    <property type="entry name" value="ZINC FINGER MYM-TYPE PROTEIN 1-LIKE-RELATED"/>
    <property type="match status" value="1"/>
</dbReference>